<gene>
    <name evidence="6" type="ORF">ACFOYW_10080</name>
</gene>
<dbReference type="InterPro" id="IPR019800">
    <property type="entry name" value="Glyco_hydro_3_AS"/>
</dbReference>
<dbReference type="Pfam" id="PF14310">
    <property type="entry name" value="Fn3-like"/>
    <property type="match status" value="1"/>
</dbReference>
<dbReference type="InterPro" id="IPR050288">
    <property type="entry name" value="Cellulose_deg_GH3"/>
</dbReference>
<organism evidence="6 7">
    <name type="scientific">Gryllotalpicola reticulitermitis</name>
    <dbReference type="NCBI Taxonomy" id="1184153"/>
    <lineage>
        <taxon>Bacteria</taxon>
        <taxon>Bacillati</taxon>
        <taxon>Actinomycetota</taxon>
        <taxon>Actinomycetes</taxon>
        <taxon>Micrococcales</taxon>
        <taxon>Microbacteriaceae</taxon>
        <taxon>Gryllotalpicola</taxon>
    </lineage>
</organism>
<evidence type="ECO:0000313" key="7">
    <source>
        <dbReference type="Proteomes" id="UP001595900"/>
    </source>
</evidence>
<dbReference type="PANTHER" id="PTHR42715:SF10">
    <property type="entry name" value="BETA-GLUCOSIDASE"/>
    <property type="match status" value="1"/>
</dbReference>
<dbReference type="Proteomes" id="UP001595900">
    <property type="component" value="Unassembled WGS sequence"/>
</dbReference>
<sequence>MASLEQKIRLLTGATSFTTHSDDELGVASIALSDGPIGIRGIAEPAPVAVQLPNPSAVAAAWDPGLAARLGTLLGTEARRLGIDVVLAPVVNLQRTPVGGRHFESFSEDPVLTTETMVAFVRAVQAEGVAVCVKHFVGNESETERTEYIAQIPEQALREAYLAPFEAAVKRAQVWSIMAAYNRVDAGGELAHATEHGFLLNGVLKGEWGFDGVVVSDWLATQTTAPAALGGLDLVMPGPGGPWEQHLVDAVRDGFVPEVVIDDKVERLRRLADRVAGEPVEPVELIDPADVSEDAVEQPVVTRAQAAAEPNPDGVRALLREAVARASVVLRNDGDLLPLDTAGITRIALIGPNAVDPFVQGGGSAFVTAEYLVSPEQGLREAFPDAELTMHRGASARRFARLIDPARVTTSAGEAGYELALTDADGAAVGDPVVVPAEEGWNRGIADGATEAFVTARIRLDGPGEHRVEVGLSGRHRAWFDGELVSESDAFADQNVILDSSANHPEGPSRTFLVDASSLAEGTERVVEIRVECQVVDAAAYGRFVRFELRHEVAEPGDDPDTQLDEAVAAAREADVAIVVIGTNEEVESEGWDRRSLALPGRQDELVTRVADANPNTVVVVNAGAPVILPWLDDVAAVLWWWLPGQEAGHGLADALTGVTEPSGRLPWTLPATEADVPVPNAIPVDGVVAYTEGVHIGYRGWQRLGRTPARAFGFGLGYGAWRLGEPIAAEEWTADDTLPVSIALVNESERDARGVVQFYLSGPLDPDGAWDRPARWLVAYASAEVRAGRIAAVSVRIPRRAFEVWDVSTGGWTLPGGEYTIRAALDARDAGQTVTVTL</sequence>
<dbReference type="InterPro" id="IPR013783">
    <property type="entry name" value="Ig-like_fold"/>
</dbReference>
<dbReference type="SMART" id="SM01217">
    <property type="entry name" value="Fn3_like"/>
    <property type="match status" value="1"/>
</dbReference>
<dbReference type="Gene3D" id="3.20.20.300">
    <property type="entry name" value="Glycoside hydrolase, family 3, N-terminal domain"/>
    <property type="match status" value="1"/>
</dbReference>
<dbReference type="SUPFAM" id="SSF52279">
    <property type="entry name" value="Beta-D-glucan exohydrolase, C-terminal domain"/>
    <property type="match status" value="1"/>
</dbReference>
<dbReference type="InterPro" id="IPR036881">
    <property type="entry name" value="Glyco_hydro_3_C_sf"/>
</dbReference>
<evidence type="ECO:0000313" key="6">
    <source>
        <dbReference type="EMBL" id="MFC4243722.1"/>
    </source>
</evidence>
<dbReference type="PROSITE" id="PS00775">
    <property type="entry name" value="GLYCOSYL_HYDROL_F3"/>
    <property type="match status" value="1"/>
</dbReference>
<keyword evidence="4" id="KW-0326">Glycosidase</keyword>
<name>A0ABV8Q6S6_9MICO</name>
<dbReference type="InterPro" id="IPR002772">
    <property type="entry name" value="Glyco_hydro_3_C"/>
</dbReference>
<proteinExistence type="inferred from homology"/>
<protein>
    <submittedName>
        <fullName evidence="6">Beta-glucosidase</fullName>
    </submittedName>
</protein>
<accession>A0ABV8Q6S6</accession>
<dbReference type="Gene3D" id="2.60.40.10">
    <property type="entry name" value="Immunoglobulins"/>
    <property type="match status" value="1"/>
</dbReference>
<dbReference type="InterPro" id="IPR001764">
    <property type="entry name" value="Glyco_hydro_3_N"/>
</dbReference>
<dbReference type="Pfam" id="PF00933">
    <property type="entry name" value="Glyco_hydro_3"/>
    <property type="match status" value="1"/>
</dbReference>
<keyword evidence="3" id="KW-0119">Carbohydrate metabolism</keyword>
<dbReference type="Gene3D" id="3.40.50.1700">
    <property type="entry name" value="Glycoside hydrolase family 3 C-terminal domain"/>
    <property type="match status" value="1"/>
</dbReference>
<dbReference type="PRINTS" id="PR00133">
    <property type="entry name" value="GLHYDRLASE3"/>
</dbReference>
<keyword evidence="2 4" id="KW-0378">Hydrolase</keyword>
<keyword evidence="7" id="KW-1185">Reference proteome</keyword>
<comment type="similarity">
    <text evidence="1 4">Belongs to the glycosyl hydrolase 3 family.</text>
</comment>
<feature type="domain" description="Fibronectin type III-like" evidence="5">
    <location>
        <begin position="755"/>
        <end position="828"/>
    </location>
</feature>
<evidence type="ECO:0000256" key="3">
    <source>
        <dbReference type="ARBA" id="ARBA00023277"/>
    </source>
</evidence>
<dbReference type="RefSeq" id="WP_390228802.1">
    <property type="nucleotide sequence ID" value="NZ_JBHSCN010000005.1"/>
</dbReference>
<comment type="caution">
    <text evidence="6">The sequence shown here is derived from an EMBL/GenBank/DDBJ whole genome shotgun (WGS) entry which is preliminary data.</text>
</comment>
<evidence type="ECO:0000256" key="1">
    <source>
        <dbReference type="ARBA" id="ARBA00005336"/>
    </source>
</evidence>
<evidence type="ECO:0000256" key="4">
    <source>
        <dbReference type="RuleBase" id="RU361161"/>
    </source>
</evidence>
<evidence type="ECO:0000256" key="2">
    <source>
        <dbReference type="ARBA" id="ARBA00022801"/>
    </source>
</evidence>
<dbReference type="PANTHER" id="PTHR42715">
    <property type="entry name" value="BETA-GLUCOSIDASE"/>
    <property type="match status" value="1"/>
</dbReference>
<dbReference type="InterPro" id="IPR036962">
    <property type="entry name" value="Glyco_hydro_3_N_sf"/>
</dbReference>
<dbReference type="Pfam" id="PF01915">
    <property type="entry name" value="Glyco_hydro_3_C"/>
    <property type="match status" value="1"/>
</dbReference>
<dbReference type="InterPro" id="IPR026891">
    <property type="entry name" value="Fn3-like"/>
</dbReference>
<evidence type="ECO:0000259" key="5">
    <source>
        <dbReference type="SMART" id="SM01217"/>
    </source>
</evidence>
<dbReference type="InterPro" id="IPR017853">
    <property type="entry name" value="GH"/>
</dbReference>
<reference evidence="7" key="1">
    <citation type="journal article" date="2019" name="Int. J. Syst. Evol. Microbiol.">
        <title>The Global Catalogue of Microorganisms (GCM) 10K type strain sequencing project: providing services to taxonomists for standard genome sequencing and annotation.</title>
        <authorList>
            <consortium name="The Broad Institute Genomics Platform"/>
            <consortium name="The Broad Institute Genome Sequencing Center for Infectious Disease"/>
            <person name="Wu L."/>
            <person name="Ma J."/>
        </authorList>
    </citation>
    <scope>NUCLEOTIDE SEQUENCE [LARGE SCALE GENOMIC DNA]</scope>
    <source>
        <strain evidence="7">CGMCC 1.10363</strain>
    </source>
</reference>
<dbReference type="EMBL" id="JBHSCN010000005">
    <property type="protein sequence ID" value="MFC4243722.1"/>
    <property type="molecule type" value="Genomic_DNA"/>
</dbReference>
<dbReference type="Gene3D" id="2.60.120.260">
    <property type="entry name" value="Galactose-binding domain-like"/>
    <property type="match status" value="1"/>
</dbReference>
<dbReference type="SUPFAM" id="SSF51445">
    <property type="entry name" value="(Trans)glycosidases"/>
    <property type="match status" value="1"/>
</dbReference>